<evidence type="ECO:0000256" key="5">
    <source>
        <dbReference type="ARBA" id="ARBA00022729"/>
    </source>
</evidence>
<dbReference type="InterPro" id="IPR006314">
    <property type="entry name" value="Dyp_peroxidase"/>
</dbReference>
<sequence>MSTSGVGRRGFLGYVGTAVAGAAAGAGGVALAGSAGGAEGTPAPDATAWAGRTIAPYGAHQPGVATSSPHVTELVALDLLPGADRDALGRLMRVWTGDVEALTQGRPAPGDTAPWLAGARADLTITVGAGPGAFGPRLLGEPPAGFGTVPPMRHDRLQERWNGGDLVLVVAARDATTVAHAVRRLVADAAPFATPRWRQHGSWNGVDGRGQAVTGRNLFGQVDGSANPRPGTDLFDETVWIDEGDWAGGTTLVVRRIRMDLDTWDELTRDEQERSVGRRLDDGAPLTGGEELDDVDLTARTGGRPTIARDAHARRSHPDLNGGRRIFRKGANYVLDTDRGVESGLLFQSFQADLLDQFVPIQRSIDELDALNEWTTAIGSASFVVLPGFEEGGWLGQVRLG</sequence>
<keyword evidence="2 11" id="KW-0575">Peroxidase</keyword>
<gene>
    <name evidence="11" type="ORF">GGQ22_08350</name>
</gene>
<dbReference type="InterPro" id="IPR048328">
    <property type="entry name" value="Dyp_perox_C"/>
</dbReference>
<dbReference type="Pfam" id="PF20628">
    <property type="entry name" value="Dyp_perox_C"/>
    <property type="match status" value="1"/>
</dbReference>
<dbReference type="GO" id="GO:0004601">
    <property type="term" value="F:peroxidase activity"/>
    <property type="evidence" value="ECO:0007669"/>
    <property type="project" value="UniProtKB-KW"/>
</dbReference>
<dbReference type="InterPro" id="IPR006311">
    <property type="entry name" value="TAT_signal"/>
</dbReference>
<comment type="similarity">
    <text evidence="8">Belongs to the DyP-type peroxidase family.</text>
</comment>
<evidence type="ECO:0000256" key="8">
    <source>
        <dbReference type="ARBA" id="ARBA00025737"/>
    </source>
</evidence>
<organism evidence="11 12">
    <name type="scientific">Nocardioides marmotae</name>
    <dbReference type="NCBI Taxonomy" id="2663857"/>
    <lineage>
        <taxon>Bacteria</taxon>
        <taxon>Bacillati</taxon>
        <taxon>Actinomycetota</taxon>
        <taxon>Actinomycetes</taxon>
        <taxon>Propionibacteriales</taxon>
        <taxon>Nocardioidaceae</taxon>
        <taxon>Nocardioides</taxon>
    </lineage>
</organism>
<comment type="cofactor">
    <cofactor evidence="1">
        <name>heme b</name>
        <dbReference type="ChEBI" id="CHEBI:60344"/>
    </cofactor>
</comment>
<dbReference type="Proteomes" id="UP000433406">
    <property type="component" value="Unassembled WGS sequence"/>
</dbReference>
<dbReference type="InterPro" id="IPR011008">
    <property type="entry name" value="Dimeric_a/b-barrel"/>
</dbReference>
<accession>A0A6I3J0R9</accession>
<evidence type="ECO:0000256" key="3">
    <source>
        <dbReference type="ARBA" id="ARBA00022617"/>
    </source>
</evidence>
<dbReference type="Pfam" id="PF04261">
    <property type="entry name" value="Dyp_perox_N"/>
    <property type="match status" value="1"/>
</dbReference>
<keyword evidence="12" id="KW-1185">Reference proteome</keyword>
<evidence type="ECO:0000313" key="12">
    <source>
        <dbReference type="Proteomes" id="UP000433406"/>
    </source>
</evidence>
<keyword evidence="7" id="KW-0408">Iron</keyword>
<dbReference type="PANTHER" id="PTHR30521">
    <property type="entry name" value="DEFERROCHELATASE/PEROXIDASE"/>
    <property type="match status" value="1"/>
</dbReference>
<evidence type="ECO:0000256" key="1">
    <source>
        <dbReference type="ARBA" id="ARBA00001970"/>
    </source>
</evidence>
<comment type="caution">
    <text evidence="11">The sequence shown here is derived from an EMBL/GenBank/DDBJ whole genome shotgun (WGS) entry which is preliminary data.</text>
</comment>
<evidence type="ECO:0000256" key="6">
    <source>
        <dbReference type="ARBA" id="ARBA00023002"/>
    </source>
</evidence>
<dbReference type="PANTHER" id="PTHR30521:SF4">
    <property type="entry name" value="DEFERROCHELATASE"/>
    <property type="match status" value="1"/>
</dbReference>
<evidence type="ECO:0000259" key="10">
    <source>
        <dbReference type="Pfam" id="PF20628"/>
    </source>
</evidence>
<reference evidence="11 12" key="1">
    <citation type="submission" date="2019-10" db="EMBL/GenBank/DDBJ databases">
        <title>Nocardioides novel species isolated from the excrement of Marmot.</title>
        <authorList>
            <person name="Zhang G."/>
        </authorList>
    </citation>
    <scope>NUCLEOTIDE SEQUENCE [LARGE SCALE GENOMIC DNA]</scope>
    <source>
        <strain evidence="12">zg-579</strain>
    </source>
</reference>
<proteinExistence type="inferred from homology"/>
<dbReference type="InterPro" id="IPR048327">
    <property type="entry name" value="Dyp_perox_N"/>
</dbReference>
<feature type="domain" description="Dyp-type peroxidase N-terminal" evidence="9">
    <location>
        <begin position="61"/>
        <end position="201"/>
    </location>
</feature>
<keyword evidence="5" id="KW-0732">Signal</keyword>
<evidence type="ECO:0000256" key="7">
    <source>
        <dbReference type="ARBA" id="ARBA00023004"/>
    </source>
</evidence>
<keyword evidence="3" id="KW-0349">Heme</keyword>
<evidence type="ECO:0000313" key="11">
    <source>
        <dbReference type="EMBL" id="MTB95097.1"/>
    </source>
</evidence>
<dbReference type="PROSITE" id="PS51404">
    <property type="entry name" value="DYP_PEROXIDASE"/>
    <property type="match status" value="1"/>
</dbReference>
<dbReference type="SUPFAM" id="SSF54909">
    <property type="entry name" value="Dimeric alpha+beta barrel"/>
    <property type="match status" value="1"/>
</dbReference>
<keyword evidence="6" id="KW-0560">Oxidoreductase</keyword>
<dbReference type="PROSITE" id="PS51318">
    <property type="entry name" value="TAT"/>
    <property type="match status" value="1"/>
</dbReference>
<dbReference type="GO" id="GO:0046872">
    <property type="term" value="F:metal ion binding"/>
    <property type="evidence" value="ECO:0007669"/>
    <property type="project" value="UniProtKB-KW"/>
</dbReference>
<evidence type="ECO:0000259" key="9">
    <source>
        <dbReference type="Pfam" id="PF04261"/>
    </source>
</evidence>
<dbReference type="RefSeq" id="WP_171896921.1">
    <property type="nucleotide sequence ID" value="NZ_CP053660.1"/>
</dbReference>
<dbReference type="EMBL" id="WLCI01000008">
    <property type="protein sequence ID" value="MTB95097.1"/>
    <property type="molecule type" value="Genomic_DNA"/>
</dbReference>
<dbReference type="AlphaFoldDB" id="A0A6I3J0R9"/>
<name>A0A6I3J0R9_9ACTN</name>
<protein>
    <submittedName>
        <fullName evidence="11">Dyp-type peroxidase</fullName>
    </submittedName>
</protein>
<keyword evidence="4" id="KW-0479">Metal-binding</keyword>
<evidence type="ECO:0000256" key="4">
    <source>
        <dbReference type="ARBA" id="ARBA00022723"/>
    </source>
</evidence>
<feature type="domain" description="Dyp-type peroxidase C-terminal" evidence="10">
    <location>
        <begin position="215"/>
        <end position="388"/>
    </location>
</feature>
<dbReference type="GO" id="GO:0020037">
    <property type="term" value="F:heme binding"/>
    <property type="evidence" value="ECO:0007669"/>
    <property type="project" value="InterPro"/>
</dbReference>
<dbReference type="NCBIfam" id="TIGR01413">
    <property type="entry name" value="Dyp_perox_fam"/>
    <property type="match status" value="1"/>
</dbReference>
<dbReference type="GO" id="GO:0005829">
    <property type="term" value="C:cytosol"/>
    <property type="evidence" value="ECO:0007669"/>
    <property type="project" value="TreeGrafter"/>
</dbReference>
<evidence type="ECO:0000256" key="2">
    <source>
        <dbReference type="ARBA" id="ARBA00022559"/>
    </source>
</evidence>